<dbReference type="Proteomes" id="UP000322873">
    <property type="component" value="Unassembled WGS sequence"/>
</dbReference>
<dbReference type="AlphaFoldDB" id="A0A5M9JW34"/>
<accession>A0A5M9JW34</accession>
<reference evidence="2 3" key="1">
    <citation type="submission" date="2019-06" db="EMBL/GenBank/DDBJ databases">
        <title>Genome Sequence of the Brown Rot Fungal Pathogen Monilinia fructicola.</title>
        <authorList>
            <person name="De Miccolis Angelini R.M."/>
            <person name="Landi L."/>
            <person name="Abate D."/>
            <person name="Pollastro S."/>
            <person name="Romanazzi G."/>
            <person name="Faretra F."/>
        </authorList>
    </citation>
    <scope>NUCLEOTIDE SEQUENCE [LARGE SCALE GENOMIC DNA]</scope>
    <source>
        <strain evidence="2 3">Mfrc123</strain>
    </source>
</reference>
<keyword evidence="3" id="KW-1185">Reference proteome</keyword>
<dbReference type="EMBL" id="VICG01000006">
    <property type="protein sequence ID" value="KAA8571025.1"/>
    <property type="molecule type" value="Genomic_DNA"/>
</dbReference>
<gene>
    <name evidence="2" type="ORF">EYC84_000393</name>
</gene>
<feature type="compositionally biased region" description="Polar residues" evidence="1">
    <location>
        <begin position="54"/>
        <end position="71"/>
    </location>
</feature>
<organism evidence="2 3">
    <name type="scientific">Monilinia fructicola</name>
    <name type="common">Brown rot fungus</name>
    <name type="synonym">Ciboria fructicola</name>
    <dbReference type="NCBI Taxonomy" id="38448"/>
    <lineage>
        <taxon>Eukaryota</taxon>
        <taxon>Fungi</taxon>
        <taxon>Dikarya</taxon>
        <taxon>Ascomycota</taxon>
        <taxon>Pezizomycotina</taxon>
        <taxon>Leotiomycetes</taxon>
        <taxon>Helotiales</taxon>
        <taxon>Sclerotiniaceae</taxon>
        <taxon>Monilinia</taxon>
    </lineage>
</organism>
<comment type="caution">
    <text evidence="2">The sequence shown here is derived from an EMBL/GenBank/DDBJ whole genome shotgun (WGS) entry which is preliminary data.</text>
</comment>
<feature type="region of interest" description="Disordered" evidence="1">
    <location>
        <begin position="44"/>
        <end position="81"/>
    </location>
</feature>
<evidence type="ECO:0000313" key="2">
    <source>
        <dbReference type="EMBL" id="KAA8571025.1"/>
    </source>
</evidence>
<proteinExistence type="predicted"/>
<feature type="compositionally biased region" description="Basic and acidic residues" evidence="1">
    <location>
        <begin position="72"/>
        <end position="81"/>
    </location>
</feature>
<protein>
    <submittedName>
        <fullName evidence="2">Uncharacterized protein</fullName>
    </submittedName>
</protein>
<evidence type="ECO:0000256" key="1">
    <source>
        <dbReference type="SAM" id="MobiDB-lite"/>
    </source>
</evidence>
<name>A0A5M9JW34_MONFR</name>
<sequence>MITISSDIKRDVLFAMRERYVSSREIRRSHPACYYHARLIPFEGTPSLHPRLPPTQTVNHPMYPSHQSGQKPDSHFPHLPS</sequence>
<evidence type="ECO:0000313" key="3">
    <source>
        <dbReference type="Proteomes" id="UP000322873"/>
    </source>
</evidence>